<dbReference type="Gene3D" id="3.30.450.40">
    <property type="match status" value="1"/>
</dbReference>
<evidence type="ECO:0000259" key="1">
    <source>
        <dbReference type="PROSITE" id="PS50011"/>
    </source>
</evidence>
<keyword evidence="2" id="KW-0418">Kinase</keyword>
<keyword evidence="3" id="KW-1185">Reference proteome</keyword>
<dbReference type="SUPFAM" id="SSF55781">
    <property type="entry name" value="GAF domain-like"/>
    <property type="match status" value="1"/>
</dbReference>
<dbReference type="OrthoDB" id="9806704at2"/>
<dbReference type="SMART" id="SM00065">
    <property type="entry name" value="GAF"/>
    <property type="match status" value="1"/>
</dbReference>
<dbReference type="SUPFAM" id="SSF56112">
    <property type="entry name" value="Protein kinase-like (PK-like)"/>
    <property type="match status" value="1"/>
</dbReference>
<dbReference type="Gene3D" id="3.60.40.10">
    <property type="entry name" value="PPM-type phosphatase domain"/>
    <property type="match status" value="1"/>
</dbReference>
<evidence type="ECO:0000313" key="2">
    <source>
        <dbReference type="EMBL" id="EAY28567.1"/>
    </source>
</evidence>
<dbReference type="eggNOG" id="COG3899">
    <property type="taxonomic scope" value="Bacteria"/>
</dbReference>
<keyword evidence="2" id="KW-0808">Transferase</keyword>
<dbReference type="EMBL" id="AAWS01000015">
    <property type="protein sequence ID" value="EAY28567.1"/>
    <property type="molecule type" value="Genomic_DNA"/>
</dbReference>
<protein>
    <submittedName>
        <fullName evidence="2">Serine/threonine protein kinases, putative</fullName>
    </submittedName>
</protein>
<dbReference type="PROSITE" id="PS50011">
    <property type="entry name" value="PROTEIN_KINASE_DOM"/>
    <property type="match status" value="1"/>
</dbReference>
<feature type="domain" description="Protein kinase" evidence="1">
    <location>
        <begin position="4"/>
        <end position="268"/>
    </location>
</feature>
<proteinExistence type="predicted"/>
<dbReference type="InterPro" id="IPR036457">
    <property type="entry name" value="PPM-type-like_dom_sf"/>
</dbReference>
<dbReference type="InterPro" id="IPR027417">
    <property type="entry name" value="P-loop_NTPase"/>
</dbReference>
<dbReference type="Pfam" id="PF13191">
    <property type="entry name" value="AAA_16"/>
    <property type="match status" value="1"/>
</dbReference>
<dbReference type="InterPro" id="IPR053159">
    <property type="entry name" value="Hybrid_Histidine_Kinase"/>
</dbReference>
<dbReference type="RefSeq" id="WP_002697828.1">
    <property type="nucleotide sequence ID" value="NZ_AAWS01000015.1"/>
</dbReference>
<dbReference type="Pfam" id="PF01590">
    <property type="entry name" value="GAF"/>
    <property type="match status" value="1"/>
</dbReference>
<dbReference type="Gene3D" id="1.10.510.10">
    <property type="entry name" value="Transferase(Phosphotransferase) domain 1"/>
    <property type="match status" value="1"/>
</dbReference>
<sequence>MKVESNKTLLYSGNKSLVYHQYNHERQLPVMIKMLRNPYPTSQEMVRFDNECTILQQLTDVEGVPKVLKKGVLENRQSIYMTHFEGVRLQDMILAQPLSIRQFLQIALHIAHTIGLIHHKKVIHHSLHSGSIMVNPNNDQVQVMDFELASKFVFKMPYLNTSQHPESTLSYLSPEQTGKINRTVDHHTDLYSLGVILYELLTQQLPFAAKTPEAIIHQHLTVSPLPLIEVRHDTPQVLSDIILKLLSKLPENRYQTAFGLQTDLKQCLTTLATNKKTGTFALGQHDFSGQLKVTEKLYGRHAEIQQLWHNIEETAKGSVAMVLISGDAGVGKSALVAELQLPLAAKKGHFLSGKYDQYQRPIPYAAIIQAFTQFAHYLLTENAMNLEQWRKKIMAAIGENGQVLVEVIPELERIIGQQPPVTEVSEEEGVRRFNKVFRALVQVICSPAHPLVIFIDDLQWADTASLRLLHSLITDSSQHYLLIIGAYRHQEVDLAHPLLRTVHDIKTEGGQVHQVQPGNLEIAHVRALLADRLQLPAANIDALANLVYQKTAGNAFFTHQLLQTIHNQGLLLHQPKQNKWQWDLQKIEAEHHTNQVVALLTQKVQQLASPTQSILKLASCLGHQFELNTLVMVQQSTPTHALATLWQAVEAGLVVPLDHHWQTLQVQPSTYPPTQEVWFMFLCHQVQQVVYSLIPAQNKSSTHLKIGRLLLNNLPEEASTASVFKTTHHFNQGRSLLNNQKEIKQVVALNLLASEKAMSILAYDSALDMLSKILEVIPHDKFWKKHHLLLFSIYNHKALCAAYLGLFESAQTDYQILQSKAITPQQIGKVYSEAIHWHTTVQEYPQAIALAREGLALLNIHFPQTISPELVNEGFAQVRASLGERQISDLSDAAQMDTNSPIAQLNILYKLAQSTWHTMPEGFAWSVLQMVTLSQNEGNHPVSSFGYAAYALLLCKQPAQYQEGLEYGNLALVLNKKMPHHLTKGAIYFFYTCFVQHWTKHKAHNVVLHQIACQHYSAGGTDVYGVYNIICYFFQPFCSNLSLQEVDSLFQPLLPWVKKVNNQSATRVLGLLLQVIQNLQGNTSDLHSLTNENFDETACLHELKAYNDSNGLGYFYFSKLLVYYTHGAYDKALDMAQQAQPYATCMQGLYHQTLFHFYYALTLCKLYTGASPDQQAGFTLQLDQHLIKLRQWASTCPENYEYQYLLVAAEMAHIQKKPLGVVSDLYESAVEAASKKSKALVHRALANELYAAYWLTQSREKIGKVFLQEANELYAQWGASTKVTQWPLSQPGQVHLALSDDLPQAAPPNSHSPSFLGTSIRHRSVSRSKTISLDFLSVIKALQTLTQETKLDNVLKKMLEIVIQNTGAQKGVLIDCANNRLKVLLDGNRQRVKMLPKGMSLDKYQALPSSVVRHVKRSSQPLVFEDVRQAKKYAHDTYLKTTQPKSVICLPIMRQNEIKVIFYLENNLTAQAFTKHHLEVLNALSPQMAISLDNALRYQQLEQQLNDQTEALQTQGKHQTEGIHYGQKVQKAMLPNQATLQEKFRSVFIIFKPVDLVSGNFYWFSQVGQYLFLAEADCGKQGVPGAFMGMLGDQLLHRLININQVTDPAAIVGMLHKEIKHYLKQGANESTDGMALNLCRITYQNPQQIEVVFIGAGQDLFYSHQGKMEVLKGGRTTIGNEQSKVATFKNRKILLQAGDHLYLASDGYFDAPNPRRKSFTKKKFIKLLQDIYLHPLPEQRERLEVALKLHQGETAQKDDITVIGVRL</sequence>
<dbReference type="eggNOG" id="COG2208">
    <property type="taxonomic scope" value="Bacteria"/>
</dbReference>
<dbReference type="eggNOG" id="COG0515">
    <property type="taxonomic scope" value="Bacteria"/>
</dbReference>
<dbReference type="GO" id="GO:0005524">
    <property type="term" value="F:ATP binding"/>
    <property type="evidence" value="ECO:0007669"/>
    <property type="project" value="InterPro"/>
</dbReference>
<dbReference type="Proteomes" id="UP000004095">
    <property type="component" value="Unassembled WGS sequence"/>
</dbReference>
<dbReference type="InterPro" id="IPR001932">
    <property type="entry name" value="PPM-type_phosphatase-like_dom"/>
</dbReference>
<comment type="caution">
    <text evidence="2">The sequence shown here is derived from an EMBL/GenBank/DDBJ whole genome shotgun (WGS) entry which is preliminary data.</text>
</comment>
<dbReference type="Pfam" id="PF07228">
    <property type="entry name" value="SpoIIE"/>
    <property type="match status" value="1"/>
</dbReference>
<dbReference type="InterPro" id="IPR029016">
    <property type="entry name" value="GAF-like_dom_sf"/>
</dbReference>
<dbReference type="PANTHER" id="PTHR43642">
    <property type="entry name" value="HYBRID SIGNAL TRANSDUCTION HISTIDINE KINASE G"/>
    <property type="match status" value="1"/>
</dbReference>
<accession>A1ZM35</accession>
<dbReference type="InterPro" id="IPR041664">
    <property type="entry name" value="AAA_16"/>
</dbReference>
<dbReference type="eggNOG" id="COG2203">
    <property type="taxonomic scope" value="Bacteria"/>
</dbReference>
<dbReference type="InterPro" id="IPR003018">
    <property type="entry name" value="GAF"/>
</dbReference>
<evidence type="ECO:0000313" key="3">
    <source>
        <dbReference type="Proteomes" id="UP000004095"/>
    </source>
</evidence>
<dbReference type="SUPFAM" id="SSF52540">
    <property type="entry name" value="P-loop containing nucleoside triphosphate hydrolases"/>
    <property type="match status" value="1"/>
</dbReference>
<reference evidence="2 3" key="1">
    <citation type="submission" date="2007-01" db="EMBL/GenBank/DDBJ databases">
        <authorList>
            <person name="Haygood M."/>
            <person name="Podell S."/>
            <person name="Anderson C."/>
            <person name="Hopkinson B."/>
            <person name="Roe K."/>
            <person name="Barbeau K."/>
            <person name="Gaasterland T."/>
            <person name="Ferriera S."/>
            <person name="Johnson J."/>
            <person name="Kravitz S."/>
            <person name="Beeson K."/>
            <person name="Sutton G."/>
            <person name="Rogers Y.-H."/>
            <person name="Friedman R."/>
            <person name="Frazier M."/>
            <person name="Venter J.C."/>
        </authorList>
    </citation>
    <scope>NUCLEOTIDE SEQUENCE [LARGE SCALE GENOMIC DNA]</scope>
    <source>
        <strain evidence="2 3">ATCC 23134</strain>
    </source>
</reference>
<keyword evidence="2" id="KW-0723">Serine/threonine-protein kinase</keyword>
<dbReference type="GO" id="GO:0004674">
    <property type="term" value="F:protein serine/threonine kinase activity"/>
    <property type="evidence" value="ECO:0007669"/>
    <property type="project" value="UniProtKB-KW"/>
</dbReference>
<dbReference type="PANTHER" id="PTHR43642:SF1">
    <property type="entry name" value="HYBRID SIGNAL TRANSDUCTION HISTIDINE KINASE G"/>
    <property type="match status" value="1"/>
</dbReference>
<gene>
    <name evidence="2" type="ORF">M23134_04414</name>
</gene>
<dbReference type="InterPro" id="IPR000719">
    <property type="entry name" value="Prot_kinase_dom"/>
</dbReference>
<organism evidence="2 3">
    <name type="scientific">Microscilla marina ATCC 23134</name>
    <dbReference type="NCBI Taxonomy" id="313606"/>
    <lineage>
        <taxon>Bacteria</taxon>
        <taxon>Pseudomonadati</taxon>
        <taxon>Bacteroidota</taxon>
        <taxon>Cytophagia</taxon>
        <taxon>Cytophagales</taxon>
        <taxon>Microscillaceae</taxon>
        <taxon>Microscilla</taxon>
    </lineage>
</organism>
<dbReference type="InterPro" id="IPR011009">
    <property type="entry name" value="Kinase-like_dom_sf"/>
</dbReference>
<dbReference type="CDD" id="cd14014">
    <property type="entry name" value="STKc_PknB_like"/>
    <property type="match status" value="1"/>
</dbReference>
<dbReference type="Pfam" id="PF00069">
    <property type="entry name" value="Pkinase"/>
    <property type="match status" value="1"/>
</dbReference>
<dbReference type="Gene3D" id="3.40.50.300">
    <property type="entry name" value="P-loop containing nucleotide triphosphate hydrolases"/>
    <property type="match status" value="1"/>
</dbReference>
<name>A1ZM35_MICM2</name>